<evidence type="ECO:0000313" key="1">
    <source>
        <dbReference type="EMBL" id="RPB04192.1"/>
    </source>
</evidence>
<accession>A0A3N4K4Q3</accession>
<dbReference type="OrthoDB" id="3340520at2759"/>
<dbReference type="InterPro" id="IPR010775">
    <property type="entry name" value="DUF1365"/>
</dbReference>
<keyword evidence="2" id="KW-1185">Reference proteome</keyword>
<dbReference type="AlphaFoldDB" id="A0A3N4K4Q3"/>
<evidence type="ECO:0000313" key="2">
    <source>
        <dbReference type="Proteomes" id="UP000276215"/>
    </source>
</evidence>
<sequence length="131" mass="14727">MFAANFLDYITLKADPFSWAACLHESFSIPPSFKGLGCSVPRCFPQVHSFTYSYLMVAIPLRFRGSIGRLFSVPTCEYDANKPCLDVSLDDSPTVYLVTAPRFLGYQFNPVSLRQEFVSVSCALGSQQYLW</sequence>
<dbReference type="EMBL" id="ML120359">
    <property type="protein sequence ID" value="RPB04192.1"/>
    <property type="molecule type" value="Genomic_DNA"/>
</dbReference>
<gene>
    <name evidence="1" type="ORF">L873DRAFT_1454328</name>
</gene>
<organism evidence="1 2">
    <name type="scientific">Choiromyces venosus 120613-1</name>
    <dbReference type="NCBI Taxonomy" id="1336337"/>
    <lineage>
        <taxon>Eukaryota</taxon>
        <taxon>Fungi</taxon>
        <taxon>Dikarya</taxon>
        <taxon>Ascomycota</taxon>
        <taxon>Pezizomycotina</taxon>
        <taxon>Pezizomycetes</taxon>
        <taxon>Pezizales</taxon>
        <taxon>Tuberaceae</taxon>
        <taxon>Choiromyces</taxon>
    </lineage>
</organism>
<protein>
    <submittedName>
        <fullName evidence="1">Uncharacterized protein</fullName>
    </submittedName>
</protein>
<proteinExistence type="predicted"/>
<dbReference type="Pfam" id="PF07103">
    <property type="entry name" value="DUF1365"/>
    <property type="match status" value="1"/>
</dbReference>
<dbReference type="Proteomes" id="UP000276215">
    <property type="component" value="Unassembled WGS sequence"/>
</dbReference>
<reference evidence="1 2" key="1">
    <citation type="journal article" date="2018" name="Nat. Ecol. Evol.">
        <title>Pezizomycetes genomes reveal the molecular basis of ectomycorrhizal truffle lifestyle.</title>
        <authorList>
            <person name="Murat C."/>
            <person name="Payen T."/>
            <person name="Noel B."/>
            <person name="Kuo A."/>
            <person name="Morin E."/>
            <person name="Chen J."/>
            <person name="Kohler A."/>
            <person name="Krizsan K."/>
            <person name="Balestrini R."/>
            <person name="Da Silva C."/>
            <person name="Montanini B."/>
            <person name="Hainaut M."/>
            <person name="Levati E."/>
            <person name="Barry K.W."/>
            <person name="Belfiori B."/>
            <person name="Cichocki N."/>
            <person name="Clum A."/>
            <person name="Dockter R.B."/>
            <person name="Fauchery L."/>
            <person name="Guy J."/>
            <person name="Iotti M."/>
            <person name="Le Tacon F."/>
            <person name="Lindquist E.A."/>
            <person name="Lipzen A."/>
            <person name="Malagnac F."/>
            <person name="Mello A."/>
            <person name="Molinier V."/>
            <person name="Miyauchi S."/>
            <person name="Poulain J."/>
            <person name="Riccioni C."/>
            <person name="Rubini A."/>
            <person name="Sitrit Y."/>
            <person name="Splivallo R."/>
            <person name="Traeger S."/>
            <person name="Wang M."/>
            <person name="Zifcakova L."/>
            <person name="Wipf D."/>
            <person name="Zambonelli A."/>
            <person name="Paolocci F."/>
            <person name="Nowrousian M."/>
            <person name="Ottonello S."/>
            <person name="Baldrian P."/>
            <person name="Spatafora J.W."/>
            <person name="Henrissat B."/>
            <person name="Nagy L.G."/>
            <person name="Aury J.M."/>
            <person name="Wincker P."/>
            <person name="Grigoriev I.V."/>
            <person name="Bonfante P."/>
            <person name="Martin F.M."/>
        </authorList>
    </citation>
    <scope>NUCLEOTIDE SEQUENCE [LARGE SCALE GENOMIC DNA]</scope>
    <source>
        <strain evidence="1 2">120613-1</strain>
    </source>
</reference>
<name>A0A3N4K4Q3_9PEZI</name>